<evidence type="ECO:0000256" key="2">
    <source>
        <dbReference type="ARBA" id="ARBA00022737"/>
    </source>
</evidence>
<evidence type="ECO:0000313" key="7">
    <source>
        <dbReference type="EMBL" id="MFD0686042.1"/>
    </source>
</evidence>
<dbReference type="RefSeq" id="WP_131755625.1">
    <property type="nucleotide sequence ID" value="NZ_CAACUY010000007.1"/>
</dbReference>
<dbReference type="CDD" id="cd00093">
    <property type="entry name" value="HTH_XRE"/>
    <property type="match status" value="1"/>
</dbReference>
<evidence type="ECO:0000256" key="3">
    <source>
        <dbReference type="PROSITE-ProRule" id="PRU00221"/>
    </source>
</evidence>
<feature type="repeat" description="WD" evidence="3">
    <location>
        <begin position="754"/>
        <end position="786"/>
    </location>
</feature>
<evidence type="ECO:0000256" key="4">
    <source>
        <dbReference type="SAM" id="MobiDB-lite"/>
    </source>
</evidence>
<dbReference type="InterPro" id="IPR027417">
    <property type="entry name" value="P-loop_NTPase"/>
</dbReference>
<keyword evidence="5" id="KW-1133">Transmembrane helix</keyword>
<evidence type="ECO:0000259" key="6">
    <source>
        <dbReference type="PROSITE" id="PS50943"/>
    </source>
</evidence>
<dbReference type="InterPro" id="IPR050349">
    <property type="entry name" value="WD_LIS1/nudF_dynein_reg"/>
</dbReference>
<dbReference type="EMBL" id="JBHTGP010000007">
    <property type="protein sequence ID" value="MFD0686042.1"/>
    <property type="molecule type" value="Genomic_DNA"/>
</dbReference>
<dbReference type="PROSITE" id="PS50294">
    <property type="entry name" value="WD_REPEATS_REGION"/>
    <property type="match status" value="9"/>
</dbReference>
<feature type="repeat" description="WD" evidence="3">
    <location>
        <begin position="1196"/>
        <end position="1237"/>
    </location>
</feature>
<dbReference type="InterPro" id="IPR015943">
    <property type="entry name" value="WD40/YVTN_repeat-like_dom_sf"/>
</dbReference>
<dbReference type="Gene3D" id="1.10.260.40">
    <property type="entry name" value="lambda repressor-like DNA-binding domains"/>
    <property type="match status" value="1"/>
</dbReference>
<comment type="caution">
    <text evidence="7">The sequence shown here is derived from an EMBL/GenBank/DDBJ whole genome shotgun (WGS) entry which is preliminary data.</text>
</comment>
<dbReference type="PROSITE" id="PS50943">
    <property type="entry name" value="HTH_CROC1"/>
    <property type="match status" value="1"/>
</dbReference>
<sequence length="1401" mass="148377">MGEKRPVGRPSNPIDYRNGAVAEFAERLRQLRERKGLTVAQLAQQAHIATGSVSKAASGRVLPSWEVAQAYLAACGEDPRAWRAQWEAAGGLIQGDNHSAAKKSAKPPDRMVEPRDLGAPQVDSISSAHEFHLALLELRVRSGNPSLRVLCSRAREAGHALARSTLADALRRTDRLPPLEMVEALLAAYKVAIPDRETWRWAWSRVAYLRQRDTAVPAGRWLGVCPYPGLAAFDADHAEVFYGREELIQRLSDRLPTAALLAVIGASGTGKSSLVHAGLLPALSADKPPGSATWPHVTMRPGSTPLTALAGSLAALTGANTIAVREALAEDPASAQHHVLEGLHSAGVAVPTGDDFSGVRRLVVVVDQFEELFTLTGDETERRTFITALTAMAGTNDAAGPAVVIVSVRSDFFAECANYPALTAALENSFVVGPMTDSKLRLAITGPAAAAGLDLEADLVETIMDDLPTGPGVLPFLAHTLRQTWEHREGNVLTRRAYVKAGTVTGGIQATAEAAYAALTPAQQTTARELLLRMVSLTSDGPARRRVHLADLEGLAAARIVLDVFTHRRLIVVDGDTAEIAHDALLVAWPRLTAWISDDRDRLRALGRVTDDAQAWQREDRDPALLYAGPRLNTVIADLDETVGLPPAVPVFLHASRRLHRRAQRRRLALIAILALLVLMAALAVNFALREGESAQRQRKLAESRQLAAQATQLRSRDVNLAAQLALAAYRISPTTEARSALLQAAAQPGVTRIPGSGGPLQTVAFTRNGREMATGGAQGTIRLWNTANRGHPTALGQPLHGHHGTVNSVAFSPDGRLLVSGGGDGVVRLWSTAGSSDHVLPGTHGAVYAVAFSPDGRTVAAASADQTVRLWSLNESNQSVAASTSLTGFTGPVQSVAFSPDGRTLAAGGADGTVRLWDLADRAHPRSLSAPLTGAAKSVLSVAFSPDGRTLAAGGADGTVRLWDLADRAHPRSLGAPLTGAQGSVTSVAFTPDGHGLAAAGMDAQVRIWNLTTHRSITSLPQPAPATAVVFLSNRSLATSGADGMARIWDLADPPAGKDGREILSATFSSRDHILATMSGDGTARLLSLADPRQPPALKGVIRNTAGAGKSSGASALSPDGRFLAAGGSKGAVQLWDVSAPDHPKRLNRLTASTALIEGITFSPNGSLMAVASSDKTVSLWDVTDPRRPIRAALLTGPADYVYQPAFSPDGRTLAAGSADRYYYLWDVTDPSRPTALSRQLAGDSYVFSVVFSPDGRTLATAGTDSKVRLWDVSDRRLPALLGTPLTGPSGYIYSVAFGLGGRQLAASGGDGSTWLWGLTQRHKPRAYAFLTGPVGPQFTNTFDARRPLLVTAGRDATLRIWTTDPEQAAAKICATAGQPITRFEWDDHLNDRPYDPPCK</sequence>
<dbReference type="InterPro" id="IPR049052">
    <property type="entry name" value="nSTAND1"/>
</dbReference>
<evidence type="ECO:0000256" key="1">
    <source>
        <dbReference type="ARBA" id="ARBA00022574"/>
    </source>
</evidence>
<feature type="repeat" description="WD" evidence="3">
    <location>
        <begin position="1287"/>
        <end position="1328"/>
    </location>
</feature>
<feature type="repeat" description="WD" evidence="3">
    <location>
        <begin position="1248"/>
        <end position="1282"/>
    </location>
</feature>
<dbReference type="CDD" id="cd00200">
    <property type="entry name" value="WD40"/>
    <property type="match status" value="2"/>
</dbReference>
<dbReference type="SUPFAM" id="SSF47413">
    <property type="entry name" value="lambda repressor-like DNA-binding domains"/>
    <property type="match status" value="1"/>
</dbReference>
<dbReference type="PRINTS" id="PR00320">
    <property type="entry name" value="GPROTEINBRPT"/>
</dbReference>
<feature type="transmembrane region" description="Helical" evidence="5">
    <location>
        <begin position="668"/>
        <end position="689"/>
    </location>
</feature>
<keyword evidence="1 3" id="KW-0853">WD repeat</keyword>
<dbReference type="SUPFAM" id="SSF50978">
    <property type="entry name" value="WD40 repeat-like"/>
    <property type="match status" value="1"/>
</dbReference>
<evidence type="ECO:0000313" key="8">
    <source>
        <dbReference type="Proteomes" id="UP001597063"/>
    </source>
</evidence>
<dbReference type="PROSITE" id="PS50082">
    <property type="entry name" value="WD_REPEATS_2"/>
    <property type="match status" value="11"/>
</dbReference>
<dbReference type="SMART" id="SM00530">
    <property type="entry name" value="HTH_XRE"/>
    <property type="match status" value="2"/>
</dbReference>
<dbReference type="InterPro" id="IPR020472">
    <property type="entry name" value="WD40_PAC1"/>
</dbReference>
<dbReference type="Gene3D" id="2.130.10.10">
    <property type="entry name" value="YVTN repeat-like/Quinoprotein amine dehydrogenase"/>
    <property type="match status" value="5"/>
</dbReference>
<dbReference type="PANTHER" id="PTHR44129">
    <property type="entry name" value="WD REPEAT-CONTAINING PROTEIN POP1"/>
    <property type="match status" value="1"/>
</dbReference>
<keyword evidence="5" id="KW-0472">Membrane</keyword>
<feature type="repeat" description="WD" evidence="3">
    <location>
        <begin position="1117"/>
        <end position="1147"/>
    </location>
</feature>
<dbReference type="Pfam" id="PF20703">
    <property type="entry name" value="nSTAND1"/>
    <property type="match status" value="1"/>
</dbReference>
<dbReference type="InterPro" id="IPR010982">
    <property type="entry name" value="Lambda_DNA-bd_dom_sf"/>
</dbReference>
<feature type="region of interest" description="Disordered" evidence="4">
    <location>
        <begin position="93"/>
        <end position="113"/>
    </location>
</feature>
<dbReference type="InterPro" id="IPR036322">
    <property type="entry name" value="WD40_repeat_dom_sf"/>
</dbReference>
<dbReference type="Proteomes" id="UP001597063">
    <property type="component" value="Unassembled WGS sequence"/>
</dbReference>
<protein>
    <submittedName>
        <fullName evidence="7">Helix-turn-helix domain-containing protein</fullName>
    </submittedName>
</protein>
<accession>A0ABW2XHS3</accession>
<name>A0ABW2XHS3_9ACTN</name>
<dbReference type="SMART" id="SM00320">
    <property type="entry name" value="WD40"/>
    <property type="match status" value="14"/>
</dbReference>
<dbReference type="SUPFAM" id="SSF52540">
    <property type="entry name" value="P-loop containing nucleoside triphosphate hydrolases"/>
    <property type="match status" value="1"/>
</dbReference>
<evidence type="ECO:0000256" key="5">
    <source>
        <dbReference type="SAM" id="Phobius"/>
    </source>
</evidence>
<feature type="repeat" description="WD" evidence="3">
    <location>
        <begin position="1151"/>
        <end position="1192"/>
    </location>
</feature>
<feature type="domain" description="HTH cro/C1-type" evidence="6">
    <location>
        <begin position="28"/>
        <end position="82"/>
    </location>
</feature>
<feature type="repeat" description="WD" evidence="3">
    <location>
        <begin position="979"/>
        <end position="1020"/>
    </location>
</feature>
<dbReference type="Pfam" id="PF13560">
    <property type="entry name" value="HTH_31"/>
    <property type="match status" value="1"/>
</dbReference>
<reference evidence="8" key="1">
    <citation type="journal article" date="2019" name="Int. J. Syst. Evol. Microbiol.">
        <title>The Global Catalogue of Microorganisms (GCM) 10K type strain sequencing project: providing services to taxonomists for standard genome sequencing and annotation.</title>
        <authorList>
            <consortium name="The Broad Institute Genomics Platform"/>
            <consortium name="The Broad Institute Genome Sequencing Center for Infectious Disease"/>
            <person name="Wu L."/>
            <person name="Ma J."/>
        </authorList>
    </citation>
    <scope>NUCLEOTIDE SEQUENCE [LARGE SCALE GENOMIC DNA]</scope>
    <source>
        <strain evidence="8">JCM 9371</strain>
    </source>
</reference>
<dbReference type="SUPFAM" id="SSF50998">
    <property type="entry name" value="Quinoprotein alcohol dehydrogenase-like"/>
    <property type="match status" value="1"/>
</dbReference>
<keyword evidence="2" id="KW-0677">Repeat</keyword>
<dbReference type="Pfam" id="PF00400">
    <property type="entry name" value="WD40"/>
    <property type="match status" value="11"/>
</dbReference>
<proteinExistence type="predicted"/>
<keyword evidence="5" id="KW-0812">Transmembrane</keyword>
<feature type="repeat" description="WD" evidence="3">
    <location>
        <begin position="933"/>
        <end position="974"/>
    </location>
</feature>
<dbReference type="InterPro" id="IPR011047">
    <property type="entry name" value="Quinoprotein_ADH-like_sf"/>
</dbReference>
<gene>
    <name evidence="7" type="ORF">ACFQZM_16185</name>
</gene>
<organism evidence="7 8">
    <name type="scientific">Actinomadura fibrosa</name>
    <dbReference type="NCBI Taxonomy" id="111802"/>
    <lineage>
        <taxon>Bacteria</taxon>
        <taxon>Bacillati</taxon>
        <taxon>Actinomycetota</taxon>
        <taxon>Actinomycetes</taxon>
        <taxon>Streptosporangiales</taxon>
        <taxon>Thermomonosporaceae</taxon>
        <taxon>Actinomadura</taxon>
    </lineage>
</organism>
<keyword evidence="8" id="KW-1185">Reference proteome</keyword>
<feature type="repeat" description="WD" evidence="3">
    <location>
        <begin position="800"/>
        <end position="832"/>
    </location>
</feature>
<dbReference type="InterPro" id="IPR001387">
    <property type="entry name" value="Cro/C1-type_HTH"/>
</dbReference>
<dbReference type="InterPro" id="IPR019775">
    <property type="entry name" value="WD40_repeat_CS"/>
</dbReference>
<feature type="repeat" description="WD" evidence="3">
    <location>
        <begin position="887"/>
        <end position="928"/>
    </location>
</feature>
<dbReference type="InterPro" id="IPR001680">
    <property type="entry name" value="WD40_rpt"/>
</dbReference>
<feature type="repeat" description="WD" evidence="3">
    <location>
        <begin position="841"/>
        <end position="882"/>
    </location>
</feature>
<dbReference type="PROSITE" id="PS00678">
    <property type="entry name" value="WD_REPEATS_1"/>
    <property type="match status" value="4"/>
</dbReference>